<evidence type="ECO:0000256" key="1">
    <source>
        <dbReference type="ARBA" id="ARBA00008304"/>
    </source>
</evidence>
<name>A0A8J2N493_9PLEO</name>
<accession>A0A8J2N493</accession>
<dbReference type="GO" id="GO:0030139">
    <property type="term" value="C:endocytic vesicle"/>
    <property type="evidence" value="ECO:0007669"/>
    <property type="project" value="TreeGrafter"/>
</dbReference>
<dbReference type="Proteomes" id="UP000676310">
    <property type="component" value="Unassembled WGS sequence"/>
</dbReference>
<dbReference type="GO" id="GO:0016020">
    <property type="term" value="C:membrane"/>
    <property type="evidence" value="ECO:0007669"/>
    <property type="project" value="TreeGrafter"/>
</dbReference>
<comment type="similarity">
    <text evidence="1">Belongs to the HEATR5 family.</text>
</comment>
<dbReference type="OrthoDB" id="192608at2759"/>
<dbReference type="GO" id="GO:0005794">
    <property type="term" value="C:Golgi apparatus"/>
    <property type="evidence" value="ECO:0007669"/>
    <property type="project" value="TreeGrafter"/>
</dbReference>
<dbReference type="InterPro" id="IPR057981">
    <property type="entry name" value="TPR_LAA1-like_C"/>
</dbReference>
<feature type="region of interest" description="Disordered" evidence="2">
    <location>
        <begin position="284"/>
        <end position="312"/>
    </location>
</feature>
<dbReference type="GO" id="GO:0006897">
    <property type="term" value="P:endocytosis"/>
    <property type="evidence" value="ECO:0007669"/>
    <property type="project" value="TreeGrafter"/>
</dbReference>
<dbReference type="GO" id="GO:0042147">
    <property type="term" value="P:retrograde transport, endosome to Golgi"/>
    <property type="evidence" value="ECO:0007669"/>
    <property type="project" value="TreeGrafter"/>
</dbReference>
<dbReference type="PANTHER" id="PTHR21663">
    <property type="entry name" value="HYPOTHETICAL HEAT DOMAIN-CONTAINING"/>
    <property type="match status" value="1"/>
</dbReference>
<evidence type="ECO:0000259" key="3">
    <source>
        <dbReference type="Pfam" id="PF25808"/>
    </source>
</evidence>
<dbReference type="InterPro" id="IPR016024">
    <property type="entry name" value="ARM-type_fold"/>
</dbReference>
<evidence type="ECO:0000256" key="2">
    <source>
        <dbReference type="SAM" id="MobiDB-lite"/>
    </source>
</evidence>
<dbReference type="FunFam" id="1.25.10.10:FF:000745">
    <property type="entry name" value="Chromosome 7, whole genome shotgun sequence"/>
    <property type="match status" value="1"/>
</dbReference>
<dbReference type="RefSeq" id="XP_043167023.1">
    <property type="nucleotide sequence ID" value="XM_043311088.1"/>
</dbReference>
<sequence>MAADEPAADKGPSNPELDIKKLHALPSEQQDLYLLTFSSDLARHVAALDGDGASAHQIYIKKEIFQIINLASPTPTRVIRNNLGRAIAGIFEKGDRKLLFESINESVGIINAAGKSEKDVRTKHAAVHCLGAIFEAAGDSAIGLSPLAVKSLLGLVKFSQSYTGLRAAVFKAVGKVFKGVSSHADELIARDAWKQARNAGSDKSYLVQTAVCYCLEQLLRHTTFFDNSNDFDKLQNLAWKAIDSPSSSVRHAVASCISAALVKNYSENAPVDLPILGITRSSTAKKNKKKKPGDDDGDDMVMERSESPAPKKSATQLSFTIASLLKLLATQYCRPQAGNRARAGIAVCYIKTIKGLGEQIIETKYPEIARSLFTDVLSNNIIVQNRYRTLSTRKFVAVILETVIGREMLGESGQLNAARFLVNEILKDYPQALKERPEPTKQTLIGSLSTLSSLFNSLGSATNVIADSCRDALLQVLQHPSYTVQVTASACLRSFVLACPLQLLPAVTICMNSVNRELGLLAGPRQSPRKCVGLANGLSAVLSTSTSQPLHGSVDVNSRVLSQATSLLKSASNSDLRIGSTQIQVAWILIGGLMTLGPNFVKIHLSQLLLLWKNALPKPLNRDNMVQRNYLELCFLAHVRECALGSILTFLEFNSRILTMDVTKRLAAMLQNTTMFLNTLPAKKTTDDMSQRLSPALQLHDFDLMVRRRVLQCYTRLVELSPASSHEVLLQTNLLPFAIASFAEPDNYTTSSFSTAIASAAGTFESIWEVADNHGFGVTGLVRGFDIKPLPGEQETGTHHHWLTRHGSEAIVDRTLLSPICGAREHDSISLYIRTSDESHELPDPPATEVVNSALQLFAICLPLQTARIQESILEQMTSFLSASSLQRDINRKTAMMVNIAYAVLSALKVAVKETRSAPGSLKGPAVEKVMQDLLHLFVILPDPFIRNLAGEALGRLCNSSGNALTTTEVNYLVDQIVANREPNARSGYAVALGCIHSQLGGMAAGFHLKNILGILMSLGNDPHPVVHFWAIDSLSRVADSAGLSFSSYVTSTLGMLAQLYAADTHNDESVSLASSNIEIDIPSPAVIARCVDSTINVLGPDLQDVAKARDLIMTLVGLFQGDTDELVVIESLRCQEHISLYAPGHMEFSAYVKHLQRSVESNSAQIRDMAIDGLHNLMRRNTEEVIRAADPGLEDQLWHVLDRDSEHEVVRNIIRNWLHQTGLSDTATWVQRCHSVLTKTKKVETQDKIESKPKAGATDLQDEEVAGFASASNAPGAEAGDGAQVSQELLKWQVRTFGMDCLSELVAMVSKEATFREESPCVMALQQRVADVVRIAFSASTAGVVQLRIRGLKIIDQVLKLFGKTPDPDFAEVTLLEQYQAQIGSALTPAFAADSSPELAAEAVNVCATFIATGIVTDVDRMGRILKLLVSALENFSSESETAAIGDLKGLSSNAQVMVKMAVFSAWAELQIASAEQSYLVDVLKPHIAKLTPLWLASLREYARLRFEPDISSSMGSASLSGSLDTIYAALNRETLLKFYQDTWLNLVDAIASLIDEDSEFVFDALDGKTELSESTPNGKSDHINYRDEPVAFFFVLFGLAFEALAGRPGDLQASKEQILEILQALKKILRPSVSGHAIYREVVFSETMDMLDRLVLTEGLTVQTVIVEITRNLCLGHPSARRDQGAPSADEHLSEDIDQLFELTKIMVLVLSGLVPGLEDSKAKARHEMNEEAVALLTTALSALVDAAQVFPSIIKADLHACILHIFATILSTGACQATVIPQALPIFKRFITSLAPHAEGTDDTSKQLRATLARFIAILRYAQQREFDAALACEKNTILATTILLSSAASAFSPNDPLVKRFVDDLFDCLGTVTTSKVAAGCYRSLLLLPKKGALETSLAKLILPPTLSFLTNPSDVEGLDESRTTLAQTLVTFISTLPQPPQRQTATKIIIPALLARAQKEPKASQETAARLLEIASADQQAFRGVVTGLNAEQRSFMEGVLKSGQGPRRQEISREDDGMPKLRLRWTLAHKTGWGLYDNDHACR</sequence>
<dbReference type="Gene3D" id="1.25.10.10">
    <property type="entry name" value="Leucine-rich Repeat Variant"/>
    <property type="match status" value="3"/>
</dbReference>
<dbReference type="SUPFAM" id="SSF48371">
    <property type="entry name" value="ARM repeat"/>
    <property type="match status" value="2"/>
</dbReference>
<dbReference type="GO" id="GO:0008104">
    <property type="term" value="P:intracellular protein localization"/>
    <property type="evidence" value="ECO:0007669"/>
    <property type="project" value="TreeGrafter"/>
</dbReference>
<dbReference type="GeneID" id="67015041"/>
<dbReference type="GO" id="GO:0005829">
    <property type="term" value="C:cytosol"/>
    <property type="evidence" value="ECO:0007669"/>
    <property type="project" value="GOC"/>
</dbReference>
<evidence type="ECO:0000313" key="5">
    <source>
        <dbReference type="Proteomes" id="UP000676310"/>
    </source>
</evidence>
<keyword evidence="5" id="KW-1185">Reference proteome</keyword>
<dbReference type="EMBL" id="CAJRGZ010000016">
    <property type="protein sequence ID" value="CAG5154133.1"/>
    <property type="molecule type" value="Genomic_DNA"/>
</dbReference>
<evidence type="ECO:0000313" key="4">
    <source>
        <dbReference type="EMBL" id="CAG5154133.1"/>
    </source>
</evidence>
<reference evidence="4" key="1">
    <citation type="submission" date="2021-05" db="EMBL/GenBank/DDBJ databases">
        <authorList>
            <person name="Stam R."/>
        </authorList>
    </citation>
    <scope>NUCLEOTIDE SEQUENCE</scope>
    <source>
        <strain evidence="4">CS162</strain>
    </source>
</reference>
<protein>
    <recommendedName>
        <fullName evidence="3">LAA1-like C-terminal TPR repeats domain-containing protein</fullName>
    </recommendedName>
</protein>
<proteinExistence type="inferred from homology"/>
<organism evidence="4 5">
    <name type="scientific">Alternaria atra</name>
    <dbReference type="NCBI Taxonomy" id="119953"/>
    <lineage>
        <taxon>Eukaryota</taxon>
        <taxon>Fungi</taxon>
        <taxon>Dikarya</taxon>
        <taxon>Ascomycota</taxon>
        <taxon>Pezizomycotina</taxon>
        <taxon>Dothideomycetes</taxon>
        <taxon>Pleosporomycetidae</taxon>
        <taxon>Pleosporales</taxon>
        <taxon>Pleosporineae</taxon>
        <taxon>Pleosporaceae</taxon>
        <taxon>Alternaria</taxon>
        <taxon>Alternaria sect. Ulocladioides</taxon>
    </lineage>
</organism>
<dbReference type="InterPro" id="IPR046837">
    <property type="entry name" value="Laa1/Sip1/HEATR5-like_HEAT"/>
</dbReference>
<dbReference type="PANTHER" id="PTHR21663:SF0">
    <property type="entry name" value="HEAT REPEAT-CONTAINING PROTEIN 5B"/>
    <property type="match status" value="1"/>
</dbReference>
<dbReference type="InterPro" id="IPR011989">
    <property type="entry name" value="ARM-like"/>
</dbReference>
<feature type="domain" description="LAA1-like C-terminal TPR repeats" evidence="3">
    <location>
        <begin position="1858"/>
        <end position="2016"/>
    </location>
</feature>
<dbReference type="InterPro" id="IPR040108">
    <property type="entry name" value="Laa1/Sip1/HEATR5"/>
</dbReference>
<dbReference type="Pfam" id="PF25808">
    <property type="entry name" value="TPR_LAA1_C"/>
    <property type="match status" value="1"/>
</dbReference>
<dbReference type="Pfam" id="PF25468">
    <property type="entry name" value="HEAT_HEATR5A"/>
    <property type="match status" value="1"/>
</dbReference>
<gene>
    <name evidence="4" type="ORF">ALTATR162_LOCUS3480</name>
</gene>
<dbReference type="Pfam" id="PF20210">
    <property type="entry name" value="Laa1_Sip1_HTR5"/>
    <property type="match status" value="1"/>
</dbReference>
<comment type="caution">
    <text evidence="4">The sequence shown here is derived from an EMBL/GenBank/DDBJ whole genome shotgun (WGS) entry which is preliminary data.</text>
</comment>